<dbReference type="EMBL" id="LSRX01000017">
    <property type="protein sequence ID" value="OLQ14297.1"/>
    <property type="molecule type" value="Genomic_DNA"/>
</dbReference>
<keyword evidence="1" id="KW-0175">Coiled coil</keyword>
<dbReference type="PROSITE" id="PS50994">
    <property type="entry name" value="INTEGRASE"/>
    <property type="match status" value="1"/>
</dbReference>
<dbReference type="InterPro" id="IPR036397">
    <property type="entry name" value="RNaseH_sf"/>
</dbReference>
<feature type="coiled-coil region" evidence="1">
    <location>
        <begin position="211"/>
        <end position="245"/>
    </location>
</feature>
<sequence>MPGAPFTIREDIGSSQQQVMPAQLRDDAQDDGAAREEQVGQGAEPQPPRLTANYGTMPDGAGAVSVNGGGASTEAPAVVQAPAGPQQDSTTARTIAERRDRALVGAELQEGAQAAGSTGFVTPRSSRTPEGYQNNWMGMELPRWVTRLGSMLNLPAIPSPGEFVPSPMLGDGPRAAVPGGHAFVISPPRRRPSMRAPSPPSSSSVPQEAIQAEVQRQLGSLLERLQRAEGDNVALREQLRAAQAGDSARPRALLGDLVEDCNLDVLEIGKKGYHRAILSEYLDLESRCWEDEPERHRHHDLQKVVESAYSRWLAATPLERLGIDVVGAKELTEGRPSRAIFSVVFKALEITAKARTSLRLDGQPSLDQVFSYQRHLQAELEMMSASATSTAPGAAVRAIEATQGGTTRPKLKDKEKAGEQLCRYFGKPSGCKRGEKCSFSHSMSHLDRESRSKKCLKCGSESHRQRDCPIGKSPQRQGGVPPKEPKATGAPPAPSMSVVAAPSTASPDPTTALAPNVTQGTPWTLENLVQAAQAVVQSQVAKDGESSPEKTQRAEMRVLKVKDVMVCQLKEGSSALLDSGATHCLRTAKNKDEWMMAEEVNVQLAGAATLRMRMNEHGTLLMPPARIGDTSRGGGEQSHTIVPLGELVKTLGYTLVWAPTKCYLEDGEGRRTQLSTSRGCPHMCEAEALSLIARVEDRRREQMENSVQATLDQVTIATAMMEQTWMDFMIKYVRAGDADDGRRALRDAPFLQGLPGECLNGLVQADVRDGGWRIFKDIEFLSRAQRRRLWTAKRWVIHLCAGDPGHWEVFKLDKGSTTVLELDIQRCRSHDITRTSTWRLLMWGAMMGKIDVILGGPSGRGGFPVDMGSATPSDQRSMTLVARMMWLHAVAKVSFDQRAMGSTMSIPTTLGTNIYYLTALQGQGFDEDEDQVSVPEHTVDPWSPGLVGAIVTALTFWSSRPQETPRLQKMTAAQWKQHVDSGHINYNRERLTCVMGRGTGRRHGRIRHPEMFSLTLDLAGPVQPGLDVTSKGTMGKGLRYLLAANSTLPKEFVKAYSGQEPPAGDGMDFTMEPEILQEEEEEERKELIKPSLQPPHEGGDQEGDFLDKFSFIEEREELKKPSLQPPHEGGDPFIYDTDEPGEQGPVFDESDEPGEQGLSQPGEAITPGTAGFIGATKGQRDLFEEEDNSLYVPSEPGEDDRAEAQEEDEHKGKPVVGDCEPPEAVVLLFARALKDNSAMSVKRALQDIVLYLESFGLPVYRLHSDHGETFNHTIRSWLRDRGIRATWSEPGVPQGNGRAEAAVRWVKDQTRTLLMSSKLPTRLWPTAAEAAVAAQRARTLGLKSRLAAPYGSTVLIKQKAFDSGGPRRRDKAFESKWVKGVYTGLSGILDGGHVIYFPAVDGSKEKFAHTFHIRGNLVDPGPPGDSLIIDGPPRPRRRVVGKVPVERVDMKAVYMDKSATPAKVEERATSLLEAWTIEEAYQFVDELAEADFFTERKFGVYRHGGAVGWLTGFAEFPQVSRVLAKMVTEIVPEATFTSIWVSRNIQRMMHTDQNNDEHTFNYAIPIRVPQRGGELWVELRKGDKVCGPLKEKVGDKGQRYYGHLLDQRLGECNIFPARRRHEVESWTGTRTMLIAYTPQCMGKLTYDMIQSLEDHGFQPPLSQLPEFFVWNQSTIKVNALDGVDVRFEEEPCNVGDLPEGKDGFQDEWEMYLNVTDGYVKVDDAAGGYLHSQPPRMAKAELGYVKNVEQKLAALNGPLEVTYQVDPKEVLDHLPLWDEAIRKEIKNIEVAIIRLQRGDPAREDWLSKPAVQRLPAKFVFTIKPNSEAKSGDKTTWYKRKARLVVCGNLARPDTSELYTEAAPAEAVRMSLVLAKQRSWIIGVLDVVAAFLKTPIGTSVNHPVILIQPPRLLQALNLAAPLELWALVRALYGLRQSPALWAEHRDYTIERAPKPEGLRLLKGKTVTSWWGVYDARNNLVAVVLIYVDDFLLCGTRPVVEQLSAMIQSIWETSPLSVLTSDNPIRFLGMELSVRGREQGVYISQQGYVDEMLKSHGIVDKDKIPIGKDQAVYEVLDSDPTPDETLINHAQTNYCGWLNAHAQT</sequence>
<dbReference type="OrthoDB" id="430476at2759"/>
<organism evidence="3 4">
    <name type="scientific">Symbiodinium microadriaticum</name>
    <name type="common">Dinoflagellate</name>
    <name type="synonym">Zooxanthella microadriatica</name>
    <dbReference type="NCBI Taxonomy" id="2951"/>
    <lineage>
        <taxon>Eukaryota</taxon>
        <taxon>Sar</taxon>
        <taxon>Alveolata</taxon>
        <taxon>Dinophyceae</taxon>
        <taxon>Suessiales</taxon>
        <taxon>Symbiodiniaceae</taxon>
        <taxon>Symbiodinium</taxon>
    </lineage>
</organism>
<evidence type="ECO:0000256" key="1">
    <source>
        <dbReference type="SAM" id="Coils"/>
    </source>
</evidence>
<proteinExistence type="predicted"/>
<feature type="region of interest" description="Disordered" evidence="2">
    <location>
        <begin position="1189"/>
        <end position="1217"/>
    </location>
</feature>
<evidence type="ECO:0000313" key="4">
    <source>
        <dbReference type="Proteomes" id="UP000186817"/>
    </source>
</evidence>
<comment type="caution">
    <text evidence="3">The sequence shown here is derived from an EMBL/GenBank/DDBJ whole genome shotgun (WGS) entry which is preliminary data.</text>
</comment>
<name>A0A1Q9F3Q0_SYMMI</name>
<dbReference type="GO" id="GO:0015074">
    <property type="term" value="P:DNA integration"/>
    <property type="evidence" value="ECO:0007669"/>
    <property type="project" value="InterPro"/>
</dbReference>
<feature type="compositionally biased region" description="Basic and acidic residues" evidence="2">
    <location>
        <begin position="24"/>
        <end position="38"/>
    </location>
</feature>
<evidence type="ECO:0000256" key="2">
    <source>
        <dbReference type="SAM" id="MobiDB-lite"/>
    </source>
</evidence>
<feature type="region of interest" description="Disordered" evidence="2">
    <location>
        <begin position="177"/>
        <end position="208"/>
    </location>
</feature>
<dbReference type="InterPro" id="IPR001584">
    <property type="entry name" value="Integrase_cat-core"/>
</dbReference>
<dbReference type="Pfam" id="PF07727">
    <property type="entry name" value="RVT_2"/>
    <property type="match status" value="1"/>
</dbReference>
<keyword evidence="4" id="KW-1185">Reference proteome</keyword>
<feature type="region of interest" description="Disordered" evidence="2">
    <location>
        <begin position="1117"/>
        <end position="1174"/>
    </location>
</feature>
<dbReference type="SUPFAM" id="SSF56672">
    <property type="entry name" value="DNA/RNA polymerases"/>
    <property type="match status" value="1"/>
</dbReference>
<dbReference type="InterPro" id="IPR000571">
    <property type="entry name" value="Znf_CCCH"/>
</dbReference>
<dbReference type="InterPro" id="IPR001878">
    <property type="entry name" value="Znf_CCHC"/>
</dbReference>
<dbReference type="Proteomes" id="UP000186817">
    <property type="component" value="Unassembled WGS sequence"/>
</dbReference>
<dbReference type="InterPro" id="IPR012337">
    <property type="entry name" value="RNaseH-like_sf"/>
</dbReference>
<feature type="compositionally biased region" description="Basic and acidic residues" evidence="2">
    <location>
        <begin position="1202"/>
        <end position="1212"/>
    </location>
</feature>
<dbReference type="SUPFAM" id="SSF53098">
    <property type="entry name" value="Ribonuclease H-like"/>
    <property type="match status" value="1"/>
</dbReference>
<feature type="region of interest" description="Disordered" evidence="2">
    <location>
        <begin position="462"/>
        <end position="512"/>
    </location>
</feature>
<protein>
    <submittedName>
        <fullName evidence="3">Transposon Ty2-B Gag-Pol polyprotein</fullName>
    </submittedName>
</protein>
<dbReference type="InterPro" id="IPR013103">
    <property type="entry name" value="RVT_2"/>
</dbReference>
<feature type="compositionally biased region" description="Polar residues" evidence="2">
    <location>
        <begin position="119"/>
        <end position="134"/>
    </location>
</feature>
<gene>
    <name evidence="3" type="primary">TY2B-B</name>
    <name evidence="3" type="ORF">AK812_SmicGene1627</name>
</gene>
<reference evidence="3 4" key="1">
    <citation type="submission" date="2016-02" db="EMBL/GenBank/DDBJ databases">
        <title>Genome analysis of coral dinoflagellate symbionts highlights evolutionary adaptations to a symbiotic lifestyle.</title>
        <authorList>
            <person name="Aranda M."/>
            <person name="Li Y."/>
            <person name="Liew Y.J."/>
            <person name="Baumgarten S."/>
            <person name="Simakov O."/>
            <person name="Wilson M."/>
            <person name="Piel J."/>
            <person name="Ashoor H."/>
            <person name="Bougouffa S."/>
            <person name="Bajic V.B."/>
            <person name="Ryu T."/>
            <person name="Ravasi T."/>
            <person name="Bayer T."/>
            <person name="Micklem G."/>
            <person name="Kim H."/>
            <person name="Bhak J."/>
            <person name="Lajeunesse T.C."/>
            <person name="Voolstra C.R."/>
        </authorList>
    </citation>
    <scope>NUCLEOTIDE SEQUENCE [LARGE SCALE GENOMIC DNA]</scope>
    <source>
        <strain evidence="3 4">CCMP2467</strain>
    </source>
</reference>
<evidence type="ECO:0000313" key="3">
    <source>
        <dbReference type="EMBL" id="OLQ14297.1"/>
    </source>
</evidence>
<feature type="compositionally biased region" description="Low complexity" evidence="2">
    <location>
        <begin position="495"/>
        <end position="512"/>
    </location>
</feature>
<feature type="region of interest" description="Disordered" evidence="2">
    <location>
        <begin position="1078"/>
        <end position="1104"/>
    </location>
</feature>
<dbReference type="GO" id="GO:0008270">
    <property type="term" value="F:zinc ion binding"/>
    <property type="evidence" value="ECO:0007669"/>
    <property type="project" value="InterPro"/>
</dbReference>
<dbReference type="SMART" id="SM00343">
    <property type="entry name" value="ZnF_C2HC"/>
    <property type="match status" value="1"/>
</dbReference>
<feature type="region of interest" description="Disordered" evidence="2">
    <location>
        <begin position="114"/>
        <end position="134"/>
    </location>
</feature>
<dbReference type="GO" id="GO:0003676">
    <property type="term" value="F:nucleic acid binding"/>
    <property type="evidence" value="ECO:0007669"/>
    <property type="project" value="InterPro"/>
</dbReference>
<dbReference type="PROSITE" id="PS50103">
    <property type="entry name" value="ZF_C3H1"/>
    <property type="match status" value="1"/>
</dbReference>
<accession>A0A1Q9F3Q0</accession>
<feature type="compositionally biased region" description="Low complexity" evidence="2">
    <location>
        <begin position="75"/>
        <end position="87"/>
    </location>
</feature>
<dbReference type="InterPro" id="IPR043502">
    <property type="entry name" value="DNA/RNA_pol_sf"/>
</dbReference>
<feature type="region of interest" description="Disordered" evidence="2">
    <location>
        <begin position="1"/>
        <end position="93"/>
    </location>
</feature>
<dbReference type="PROSITE" id="PS50158">
    <property type="entry name" value="ZF_CCHC"/>
    <property type="match status" value="1"/>
</dbReference>
<dbReference type="Gene3D" id="3.30.420.10">
    <property type="entry name" value="Ribonuclease H-like superfamily/Ribonuclease H"/>
    <property type="match status" value="1"/>
</dbReference>